<reference evidence="1 2" key="1">
    <citation type="journal article" date="2016" name="Int. J. Syst. Evol. Microbiol.">
        <title>Streptococcuspantholopis sp. nov., isolated from faeces of the Tibetan antelope (Pantholops hodgsonii).</title>
        <authorList>
            <person name="Bai X."/>
            <person name="Xiong Y."/>
            <person name="Lu S."/>
            <person name="Jin D."/>
            <person name="Lai X."/>
            <person name="Yang J."/>
            <person name="Niu L."/>
            <person name="Hu S."/>
            <person name="Meng X."/>
            <person name="Pu J."/>
            <person name="Ye C."/>
            <person name="Xu J."/>
        </authorList>
    </citation>
    <scope>NUCLEOTIDE SEQUENCE [LARGE SCALE GENOMIC DNA]</scope>
    <source>
        <strain evidence="1 2">TA 26</strain>
    </source>
</reference>
<evidence type="ECO:0000313" key="1">
    <source>
        <dbReference type="EMBL" id="AND80340.1"/>
    </source>
</evidence>
<organism evidence="1 2">
    <name type="scientific">Streptococcus pantholopis</name>
    <dbReference type="NCBI Taxonomy" id="1811193"/>
    <lineage>
        <taxon>Bacteria</taxon>
        <taxon>Bacillati</taxon>
        <taxon>Bacillota</taxon>
        <taxon>Bacilli</taxon>
        <taxon>Lactobacillales</taxon>
        <taxon>Streptococcaceae</taxon>
        <taxon>Streptococcus</taxon>
    </lineage>
</organism>
<dbReference type="RefSeq" id="WP_067064904.1">
    <property type="nucleotide sequence ID" value="NZ_CP014699.1"/>
</dbReference>
<sequence>MYQVVKMQAEFEPWWFFEDWQKNITESADFIQFDEALVCFKEEWQRLYQKLPCYQSRQTLLAAFWSSKEQYWCEECADYLQNYHSLLLLEDWEIVSQKHYIACFEQQKGLVSFSG</sequence>
<proteinExistence type="predicted"/>
<name>A0A172QA64_9STRE</name>
<reference evidence="2" key="2">
    <citation type="submission" date="2016-03" db="EMBL/GenBank/DDBJ databases">
        <title>Streptococcus antelopensis sp. nov., isolated from the feces of the Tibetan antelope (Pantholops hodgsonii) in Hoh Xil National Nature Reserve, Qinghai, China.</title>
        <authorList>
            <person name="Bai X."/>
        </authorList>
    </citation>
    <scope>NUCLEOTIDE SEQUENCE [LARGE SCALE GENOMIC DNA]</scope>
    <source>
        <strain evidence="2">TA 26</strain>
    </source>
</reference>
<accession>A0A172QA64</accession>
<dbReference type="Proteomes" id="UP000077317">
    <property type="component" value="Chromosome"/>
</dbReference>
<dbReference type="Pfam" id="PF06279">
    <property type="entry name" value="DUF1033"/>
    <property type="match status" value="1"/>
</dbReference>
<gene>
    <name evidence="1" type="ORF">A0O21_10355</name>
</gene>
<dbReference type="InterPro" id="IPR010434">
    <property type="entry name" value="DUF1033"/>
</dbReference>
<protein>
    <submittedName>
        <fullName evidence="1">Dipicolinate synthase</fullName>
    </submittedName>
</protein>
<evidence type="ECO:0000313" key="2">
    <source>
        <dbReference type="Proteomes" id="UP000077317"/>
    </source>
</evidence>
<dbReference type="AlphaFoldDB" id="A0A172QA64"/>
<dbReference type="KEGG" id="spat:A0O21_10355"/>
<dbReference type="OrthoDB" id="2389779at2"/>
<keyword evidence="2" id="KW-1185">Reference proteome</keyword>
<dbReference type="EMBL" id="CP014699">
    <property type="protein sequence ID" value="AND80340.1"/>
    <property type="molecule type" value="Genomic_DNA"/>
</dbReference>
<dbReference type="STRING" id="1811193.A0O21_10355"/>